<dbReference type="InterPro" id="IPR018039">
    <property type="entry name" value="IF_conserved"/>
</dbReference>
<evidence type="ECO:0000256" key="5">
    <source>
        <dbReference type="SAM" id="MobiDB-lite"/>
    </source>
</evidence>
<evidence type="ECO:0000256" key="1">
    <source>
        <dbReference type="ARBA" id="ARBA00022754"/>
    </source>
</evidence>
<feature type="non-terminal residue" evidence="8">
    <location>
        <position position="296"/>
    </location>
</feature>
<dbReference type="AlphaFoldDB" id="A0A815Y6C7"/>
<evidence type="ECO:0000313" key="7">
    <source>
        <dbReference type="EMBL" id="CAF1466297.1"/>
    </source>
</evidence>
<dbReference type="Proteomes" id="UP000681722">
    <property type="component" value="Unassembled WGS sequence"/>
</dbReference>
<keyword evidence="1 3" id="KW-0403">Intermediate filament</keyword>
<dbReference type="OrthoDB" id="2441647at2759"/>
<dbReference type="GO" id="GO:0005882">
    <property type="term" value="C:intermediate filament"/>
    <property type="evidence" value="ECO:0007669"/>
    <property type="project" value="UniProtKB-KW"/>
</dbReference>
<dbReference type="Proteomes" id="UP000677228">
    <property type="component" value="Unassembled WGS sequence"/>
</dbReference>
<sequence length="296" mass="33279">ETDLNELRSRTTLDVNIDPSHFFRNELANAIREIRGEYEALTEHQRSDLQNRYTILYNETVSQYTRESFDPITQENIRSQEQKLRETLVVSKNEVGHMRARNEEMKTRIKELERCFEQKREQGDRLIQRLSLDIEELKRRLEQMSRQYEEVTTMKTSLQKEINTYRDLLDAPGGLGNIVNQALEEARKAQAEKELNNMNASLAYGSGSGGTRSRVIQHTYMNMSGATSGGSAYTGLGGVHGGSFRAPSNIYNTISSGFGAGEETGANDYRSSGGNGATSGSYSSTSTMRQQYSSAH</sequence>
<comment type="caution">
    <text evidence="8">The sequence shown here is derived from an EMBL/GenBank/DDBJ whole genome shotgun (WGS) entry which is preliminary data.</text>
</comment>
<organism evidence="8 11">
    <name type="scientific">Didymodactylos carnosus</name>
    <dbReference type="NCBI Taxonomy" id="1234261"/>
    <lineage>
        <taxon>Eukaryota</taxon>
        <taxon>Metazoa</taxon>
        <taxon>Spiralia</taxon>
        <taxon>Gnathifera</taxon>
        <taxon>Rotifera</taxon>
        <taxon>Eurotatoria</taxon>
        <taxon>Bdelloidea</taxon>
        <taxon>Philodinida</taxon>
        <taxon>Philodinidae</taxon>
        <taxon>Didymodactylos</taxon>
    </lineage>
</organism>
<evidence type="ECO:0000313" key="11">
    <source>
        <dbReference type="Proteomes" id="UP000663829"/>
    </source>
</evidence>
<evidence type="ECO:0000259" key="6">
    <source>
        <dbReference type="Pfam" id="PF00038"/>
    </source>
</evidence>
<evidence type="ECO:0000256" key="3">
    <source>
        <dbReference type="RuleBase" id="RU000685"/>
    </source>
</evidence>
<name>A0A815Y6C7_9BILA</name>
<proteinExistence type="inferred from homology"/>
<dbReference type="EMBL" id="CAJOBC010094860">
    <property type="protein sequence ID" value="CAF4428474.1"/>
    <property type="molecule type" value="Genomic_DNA"/>
</dbReference>
<protein>
    <recommendedName>
        <fullName evidence="6">IF rod domain-containing protein</fullName>
    </recommendedName>
</protein>
<dbReference type="Proteomes" id="UP000663829">
    <property type="component" value="Unassembled WGS sequence"/>
</dbReference>
<dbReference type="InterPro" id="IPR039008">
    <property type="entry name" value="IF_rod_dom"/>
</dbReference>
<feature type="domain" description="IF rod" evidence="6">
    <location>
        <begin position="2"/>
        <end position="170"/>
    </location>
</feature>
<dbReference type="Gene3D" id="1.20.5.170">
    <property type="match status" value="1"/>
</dbReference>
<evidence type="ECO:0000313" key="9">
    <source>
        <dbReference type="EMBL" id="CAF4258865.1"/>
    </source>
</evidence>
<dbReference type="EMBL" id="CAJOBA010052818">
    <property type="protein sequence ID" value="CAF4258865.1"/>
    <property type="molecule type" value="Genomic_DNA"/>
</dbReference>
<dbReference type="EMBL" id="CAJNOQ010029070">
    <property type="protein sequence ID" value="CAF1566214.1"/>
    <property type="molecule type" value="Genomic_DNA"/>
</dbReference>
<dbReference type="EMBL" id="CAJNOK010030939">
    <property type="protein sequence ID" value="CAF1466297.1"/>
    <property type="molecule type" value="Genomic_DNA"/>
</dbReference>
<keyword evidence="2 4" id="KW-0175">Coiled coil</keyword>
<dbReference type="Pfam" id="PF00038">
    <property type="entry name" value="Filament"/>
    <property type="match status" value="1"/>
</dbReference>
<evidence type="ECO:0000313" key="8">
    <source>
        <dbReference type="EMBL" id="CAF1566214.1"/>
    </source>
</evidence>
<reference evidence="8" key="1">
    <citation type="submission" date="2021-02" db="EMBL/GenBank/DDBJ databases">
        <authorList>
            <person name="Nowell W R."/>
        </authorList>
    </citation>
    <scope>NUCLEOTIDE SEQUENCE</scope>
</reference>
<feature type="coiled-coil region" evidence="4">
    <location>
        <begin position="102"/>
        <end position="201"/>
    </location>
</feature>
<evidence type="ECO:0000256" key="2">
    <source>
        <dbReference type="ARBA" id="ARBA00023054"/>
    </source>
</evidence>
<dbReference type="PANTHER" id="PTHR45721:SF11">
    <property type="entry name" value="LAMIN DM0-RELATED"/>
    <property type="match status" value="1"/>
</dbReference>
<dbReference type="PANTHER" id="PTHR45721">
    <property type="entry name" value="LAMIN DM0-RELATED"/>
    <property type="match status" value="1"/>
</dbReference>
<feature type="compositionally biased region" description="Low complexity" evidence="5">
    <location>
        <begin position="278"/>
        <end position="287"/>
    </location>
</feature>
<dbReference type="Proteomes" id="UP000682733">
    <property type="component" value="Unassembled WGS sequence"/>
</dbReference>
<feature type="region of interest" description="Disordered" evidence="5">
    <location>
        <begin position="265"/>
        <end position="296"/>
    </location>
</feature>
<evidence type="ECO:0000256" key="4">
    <source>
        <dbReference type="SAM" id="Coils"/>
    </source>
</evidence>
<accession>A0A815Y6C7</accession>
<dbReference type="PROSITE" id="PS00226">
    <property type="entry name" value="IF_ROD_1"/>
    <property type="match status" value="1"/>
</dbReference>
<comment type="similarity">
    <text evidence="3">Belongs to the intermediate filament family.</text>
</comment>
<evidence type="ECO:0000313" key="10">
    <source>
        <dbReference type="EMBL" id="CAF4428474.1"/>
    </source>
</evidence>
<gene>
    <name evidence="8" type="ORF">GPM918_LOCUS40092</name>
    <name evidence="7" type="ORF">OVA965_LOCUS35470</name>
    <name evidence="10" type="ORF">SRO942_LOCUS41013</name>
    <name evidence="9" type="ORF">TMI583_LOCUS36436</name>
</gene>
<keyword evidence="11" id="KW-1185">Reference proteome</keyword>
<dbReference type="SUPFAM" id="SSF64593">
    <property type="entry name" value="Intermediate filament protein, coiled coil region"/>
    <property type="match status" value="1"/>
</dbReference>